<keyword evidence="1" id="KW-0812">Transmembrane</keyword>
<dbReference type="AlphaFoldDB" id="A0A4Y2H2C2"/>
<dbReference type="InterPro" id="IPR006530">
    <property type="entry name" value="YD"/>
</dbReference>
<accession>A0A4Y2H2C2</accession>
<sequence>MAWEKSYWSLMILGDLTGVLLWEGIIINQNIHLHAFDTSSVIAQRYRDEVCESYVMLFGRGVGDDFIFRNDNAMSHKVQLVDDFLYAYYSKRPARSPDLKPTQYVWDAQGRTIARHQPYDRTFSDLKSSLLEEMDLLPQSLINKFILV</sequence>
<dbReference type="InterPro" id="IPR036397">
    <property type="entry name" value="RNaseH_sf"/>
</dbReference>
<evidence type="ECO:0008006" key="4">
    <source>
        <dbReference type="Google" id="ProtNLM"/>
    </source>
</evidence>
<reference evidence="2 3" key="1">
    <citation type="journal article" date="2019" name="Sci. Rep.">
        <title>Orb-weaving spider Araneus ventricosus genome elucidates the spidroin gene catalogue.</title>
        <authorList>
            <person name="Kono N."/>
            <person name="Nakamura H."/>
            <person name="Ohtoshi R."/>
            <person name="Moran D.A.P."/>
            <person name="Shinohara A."/>
            <person name="Yoshida Y."/>
            <person name="Fujiwara M."/>
            <person name="Mori M."/>
            <person name="Tomita M."/>
            <person name="Arakawa K."/>
        </authorList>
    </citation>
    <scope>NUCLEOTIDE SEQUENCE [LARGE SCALE GENOMIC DNA]</scope>
</reference>
<comment type="caution">
    <text evidence="2">The sequence shown here is derived from an EMBL/GenBank/DDBJ whole genome shotgun (WGS) entry which is preliminary data.</text>
</comment>
<dbReference type="NCBIfam" id="TIGR01643">
    <property type="entry name" value="YD_repeat_2x"/>
    <property type="match status" value="1"/>
</dbReference>
<evidence type="ECO:0000313" key="3">
    <source>
        <dbReference type="Proteomes" id="UP000499080"/>
    </source>
</evidence>
<feature type="transmembrane region" description="Helical" evidence="1">
    <location>
        <begin position="6"/>
        <end position="27"/>
    </location>
</feature>
<keyword evidence="1" id="KW-0472">Membrane</keyword>
<dbReference type="Proteomes" id="UP000499080">
    <property type="component" value="Unassembled WGS sequence"/>
</dbReference>
<dbReference type="Gene3D" id="3.30.420.10">
    <property type="entry name" value="Ribonuclease H-like superfamily/Ribonuclease H"/>
    <property type="match status" value="1"/>
</dbReference>
<evidence type="ECO:0000256" key="1">
    <source>
        <dbReference type="SAM" id="Phobius"/>
    </source>
</evidence>
<protein>
    <recommendedName>
        <fullName evidence="4">Tc1-like transposase DDE domain-containing protein</fullName>
    </recommendedName>
</protein>
<gene>
    <name evidence="2" type="ORF">AVEN_206659_1</name>
</gene>
<name>A0A4Y2H2C2_ARAVE</name>
<dbReference type="EMBL" id="BGPR01001722">
    <property type="protein sequence ID" value="GBM60422.1"/>
    <property type="molecule type" value="Genomic_DNA"/>
</dbReference>
<dbReference type="OrthoDB" id="4843387at2759"/>
<proteinExistence type="predicted"/>
<dbReference type="GO" id="GO:0003676">
    <property type="term" value="F:nucleic acid binding"/>
    <property type="evidence" value="ECO:0007669"/>
    <property type="project" value="InterPro"/>
</dbReference>
<keyword evidence="1" id="KW-1133">Transmembrane helix</keyword>
<organism evidence="2 3">
    <name type="scientific">Araneus ventricosus</name>
    <name type="common">Orbweaver spider</name>
    <name type="synonym">Epeira ventricosa</name>
    <dbReference type="NCBI Taxonomy" id="182803"/>
    <lineage>
        <taxon>Eukaryota</taxon>
        <taxon>Metazoa</taxon>
        <taxon>Ecdysozoa</taxon>
        <taxon>Arthropoda</taxon>
        <taxon>Chelicerata</taxon>
        <taxon>Arachnida</taxon>
        <taxon>Araneae</taxon>
        <taxon>Araneomorphae</taxon>
        <taxon>Entelegynae</taxon>
        <taxon>Araneoidea</taxon>
        <taxon>Araneidae</taxon>
        <taxon>Araneus</taxon>
    </lineage>
</organism>
<keyword evidence="3" id="KW-1185">Reference proteome</keyword>
<evidence type="ECO:0000313" key="2">
    <source>
        <dbReference type="EMBL" id="GBM60422.1"/>
    </source>
</evidence>